<comment type="catalytic activity">
    <reaction evidence="16">
        <text>pyruvate + ATP = phosphoenolpyruvate + ADP + H(+)</text>
        <dbReference type="Rhea" id="RHEA:18157"/>
        <dbReference type="ChEBI" id="CHEBI:15361"/>
        <dbReference type="ChEBI" id="CHEBI:15378"/>
        <dbReference type="ChEBI" id="CHEBI:30616"/>
        <dbReference type="ChEBI" id="CHEBI:58702"/>
        <dbReference type="ChEBI" id="CHEBI:456216"/>
        <dbReference type="EC" id="2.7.1.40"/>
    </reaction>
</comment>
<evidence type="ECO:0000256" key="2">
    <source>
        <dbReference type="ARBA" id="ARBA00001958"/>
    </source>
</evidence>
<dbReference type="InterPro" id="IPR001697">
    <property type="entry name" value="Pyr_Knase"/>
</dbReference>
<dbReference type="Pfam" id="PF02887">
    <property type="entry name" value="PK_C"/>
    <property type="match status" value="1"/>
</dbReference>
<keyword evidence="7 16" id="KW-0808">Transferase</keyword>
<dbReference type="PANTHER" id="PTHR11817">
    <property type="entry name" value="PYRUVATE KINASE"/>
    <property type="match status" value="1"/>
</dbReference>
<name>A0A0S3QUS1_THET7</name>
<dbReference type="EC" id="2.7.1.40" evidence="5 15"/>
<feature type="domain" description="Pyruvate kinase barrel" evidence="17">
    <location>
        <begin position="1"/>
        <end position="321"/>
    </location>
</feature>
<feature type="domain" description="Pyruvate kinase C-terminal" evidence="18">
    <location>
        <begin position="349"/>
        <end position="460"/>
    </location>
</feature>
<dbReference type="GO" id="GO:0004743">
    <property type="term" value="F:pyruvate kinase activity"/>
    <property type="evidence" value="ECO:0007669"/>
    <property type="project" value="UniProtKB-UniRule"/>
</dbReference>
<evidence type="ECO:0000256" key="9">
    <source>
        <dbReference type="ARBA" id="ARBA00022741"/>
    </source>
</evidence>
<dbReference type="UniPathway" id="UPA00109">
    <property type="reaction ID" value="UER00188"/>
</dbReference>
<dbReference type="OrthoDB" id="9812123at2"/>
<dbReference type="NCBIfam" id="NF004491">
    <property type="entry name" value="PRK05826.1"/>
    <property type="match status" value="1"/>
</dbReference>
<evidence type="ECO:0000256" key="3">
    <source>
        <dbReference type="ARBA" id="ARBA00004997"/>
    </source>
</evidence>
<evidence type="ECO:0000259" key="17">
    <source>
        <dbReference type="Pfam" id="PF00224"/>
    </source>
</evidence>
<evidence type="ECO:0000256" key="6">
    <source>
        <dbReference type="ARBA" id="ARBA00018587"/>
    </source>
</evidence>
<gene>
    <name evidence="19" type="primary">pyk</name>
    <name evidence="19" type="ORF">TST_1291</name>
</gene>
<dbReference type="GO" id="GO:0000287">
    <property type="term" value="F:magnesium ion binding"/>
    <property type="evidence" value="ECO:0007669"/>
    <property type="project" value="UniProtKB-UniRule"/>
</dbReference>
<dbReference type="EMBL" id="AP013035">
    <property type="protein sequence ID" value="BAT72078.1"/>
    <property type="molecule type" value="Genomic_DNA"/>
</dbReference>
<keyword evidence="9" id="KW-0547">Nucleotide-binding</keyword>
<dbReference type="GO" id="GO:0005524">
    <property type="term" value="F:ATP binding"/>
    <property type="evidence" value="ECO:0007669"/>
    <property type="project" value="UniProtKB-KW"/>
</dbReference>
<dbReference type="InterPro" id="IPR011037">
    <property type="entry name" value="Pyrv_Knase-like_insert_dom_sf"/>
</dbReference>
<dbReference type="RefSeq" id="WP_068550071.1">
    <property type="nucleotide sequence ID" value="NZ_AP013035.1"/>
</dbReference>
<comment type="similarity">
    <text evidence="4 16">Belongs to the pyruvate kinase family.</text>
</comment>
<reference evidence="20" key="1">
    <citation type="journal article" date="2018" name="Science">
        <title>A primordial and reversible TCA cycle in a facultatively chemolithoautotrophic thermophile.</title>
        <authorList>
            <person name="Nunoura T."/>
            <person name="Chikaraishi Y."/>
            <person name="Izaki R."/>
            <person name="Suwa T."/>
            <person name="Sato T."/>
            <person name="Harada T."/>
            <person name="Mori K."/>
            <person name="Kato Y."/>
            <person name="Miyazaki M."/>
            <person name="Shimamura S."/>
            <person name="Yanagawa K."/>
            <person name="Shuto A."/>
            <person name="Ohkouchi N."/>
            <person name="Fujita N."/>
            <person name="Takaki Y."/>
            <person name="Atomi H."/>
            <person name="Takai K."/>
        </authorList>
    </citation>
    <scope>NUCLEOTIDE SEQUENCE [LARGE SCALE GENOMIC DNA]</scope>
    <source>
        <strain evidence="20">DSM 17441 / JCM 13301 / NBRC 103674 / ABI70S6</strain>
    </source>
</reference>
<evidence type="ECO:0000256" key="7">
    <source>
        <dbReference type="ARBA" id="ARBA00022679"/>
    </source>
</evidence>
<dbReference type="InterPro" id="IPR015806">
    <property type="entry name" value="Pyrv_Knase_insert_dom_sf"/>
</dbReference>
<sequence length="463" mass="51074">MRRTKIVATVGPSSQEIDTLVKLIEAGVDVFRLNFSHGDQEYHRQNIEKIRKASQIIGKPVAILQDLSGPKIRVTYIKDGSIDLHHGDIIKLNKTSEIDEEAISISHPEILEKLHPGNFISMADGTIRLKVVKTDAEYVYCEVLNGGVLSLRKGVNFPDIDLDIPAITEKDVDDIKFGVQQGVDIVAVSFVRDHVDVLMAKKYVKSFGGDQPVFAKIERSEAVRNVDDIIQAADGLMVARGDLGVEIDIEKIPVLQKQMIGKCIDHGKPVITATQMLTSMINSPFPTRADVSDIANAVLDGTDAVMLSDETTIGQYPVEAVEMMARVVKEAETMYSFFRKPPRLTKEAALSYSAVILARDIDADGMAVFTCTGRSALRVARYRPKCPIYACTTSEKVLRRLSVIWGVIPFAVLKMYEDSKAMVDEFIDLAKSRGVLQEGHKFIAVLGTHFSHSKGTNTVTLLS</sequence>
<evidence type="ECO:0000256" key="14">
    <source>
        <dbReference type="ARBA" id="ARBA00023317"/>
    </source>
</evidence>
<dbReference type="InterPro" id="IPR015793">
    <property type="entry name" value="Pyrv_Knase_brl"/>
</dbReference>
<dbReference type="KEGG" id="ttk:TST_1291"/>
<dbReference type="SUPFAM" id="SSF51621">
    <property type="entry name" value="Phosphoenolpyruvate/pyruvate domain"/>
    <property type="match status" value="1"/>
</dbReference>
<protein>
    <recommendedName>
        <fullName evidence="6 15">Pyruvate kinase</fullName>
        <ecNumber evidence="5 15">2.7.1.40</ecNumber>
    </recommendedName>
</protein>
<evidence type="ECO:0000256" key="11">
    <source>
        <dbReference type="ARBA" id="ARBA00022840"/>
    </source>
</evidence>
<evidence type="ECO:0000256" key="1">
    <source>
        <dbReference type="ARBA" id="ARBA00001946"/>
    </source>
</evidence>
<dbReference type="SUPFAM" id="SSF50800">
    <property type="entry name" value="PK beta-barrel domain-like"/>
    <property type="match status" value="1"/>
</dbReference>
<evidence type="ECO:0000256" key="15">
    <source>
        <dbReference type="NCBIfam" id="TIGR01064"/>
    </source>
</evidence>
<dbReference type="NCBIfam" id="NF004978">
    <property type="entry name" value="PRK06354.1"/>
    <property type="match status" value="1"/>
</dbReference>
<dbReference type="InterPro" id="IPR036918">
    <property type="entry name" value="Pyrv_Knase_C_sf"/>
</dbReference>
<dbReference type="PATRIC" id="fig|1298851.3.peg.1365"/>
<dbReference type="InterPro" id="IPR040442">
    <property type="entry name" value="Pyrv_kinase-like_dom_sf"/>
</dbReference>
<evidence type="ECO:0000256" key="8">
    <source>
        <dbReference type="ARBA" id="ARBA00022723"/>
    </source>
</evidence>
<dbReference type="GO" id="GO:0030955">
    <property type="term" value="F:potassium ion binding"/>
    <property type="evidence" value="ECO:0007669"/>
    <property type="project" value="UniProtKB-UniRule"/>
</dbReference>
<dbReference type="AlphaFoldDB" id="A0A0S3QUS1"/>
<dbReference type="Gene3D" id="3.20.20.60">
    <property type="entry name" value="Phosphoenolpyruvate-binding domains"/>
    <property type="match status" value="1"/>
</dbReference>
<evidence type="ECO:0000256" key="16">
    <source>
        <dbReference type="RuleBase" id="RU000504"/>
    </source>
</evidence>
<evidence type="ECO:0000259" key="18">
    <source>
        <dbReference type="Pfam" id="PF02887"/>
    </source>
</evidence>
<dbReference type="NCBIfam" id="TIGR01064">
    <property type="entry name" value="pyruv_kin"/>
    <property type="match status" value="1"/>
</dbReference>
<keyword evidence="8" id="KW-0479">Metal-binding</keyword>
<keyword evidence="13 16" id="KW-0324">Glycolysis</keyword>
<keyword evidence="10 16" id="KW-0418">Kinase</keyword>
<evidence type="ECO:0000256" key="5">
    <source>
        <dbReference type="ARBA" id="ARBA00012142"/>
    </source>
</evidence>
<dbReference type="FunFam" id="3.20.20.60:FF:000025">
    <property type="entry name" value="Pyruvate kinase"/>
    <property type="match status" value="1"/>
</dbReference>
<evidence type="ECO:0000313" key="20">
    <source>
        <dbReference type="Proteomes" id="UP000063234"/>
    </source>
</evidence>
<dbReference type="InterPro" id="IPR015813">
    <property type="entry name" value="Pyrv/PenolPyrv_kinase-like_dom"/>
</dbReference>
<dbReference type="STRING" id="1298851.TST_1291"/>
<keyword evidence="20" id="KW-1185">Reference proteome</keyword>
<accession>A0A0S3QUS1</accession>
<dbReference type="GO" id="GO:0016301">
    <property type="term" value="F:kinase activity"/>
    <property type="evidence" value="ECO:0007669"/>
    <property type="project" value="UniProtKB-KW"/>
</dbReference>
<dbReference type="PRINTS" id="PR01050">
    <property type="entry name" value="PYRUVTKNASE"/>
</dbReference>
<dbReference type="SUPFAM" id="SSF52935">
    <property type="entry name" value="PK C-terminal domain-like"/>
    <property type="match status" value="1"/>
</dbReference>
<keyword evidence="14 19" id="KW-0670">Pyruvate</keyword>
<comment type="pathway">
    <text evidence="3 16">Carbohydrate degradation; glycolysis; pyruvate from D-glyceraldehyde 3-phosphate: step 5/5.</text>
</comment>
<dbReference type="Proteomes" id="UP000063234">
    <property type="component" value="Chromosome"/>
</dbReference>
<dbReference type="Pfam" id="PF00224">
    <property type="entry name" value="PK"/>
    <property type="match status" value="1"/>
</dbReference>
<dbReference type="InterPro" id="IPR015795">
    <property type="entry name" value="Pyrv_Knase_C"/>
</dbReference>
<dbReference type="Gene3D" id="3.40.1380.20">
    <property type="entry name" value="Pyruvate kinase, C-terminal domain"/>
    <property type="match status" value="1"/>
</dbReference>
<keyword evidence="12 16" id="KW-0460">Magnesium</keyword>
<comment type="cofactor">
    <cofactor evidence="2">
        <name>K(+)</name>
        <dbReference type="ChEBI" id="CHEBI:29103"/>
    </cofactor>
</comment>
<organism evidence="19 20">
    <name type="scientific">Thermosulfidibacter takaii (strain DSM 17441 / JCM 13301 / NBRC 103674 / ABI70S6)</name>
    <dbReference type="NCBI Taxonomy" id="1298851"/>
    <lineage>
        <taxon>Bacteria</taxon>
        <taxon>Pseudomonadati</taxon>
        <taxon>Thermosulfidibacterota</taxon>
        <taxon>Thermosulfidibacteria</taxon>
        <taxon>Thermosulfidibacterales</taxon>
        <taxon>Thermosulfidibacteraceae</taxon>
    </lineage>
</organism>
<evidence type="ECO:0000256" key="13">
    <source>
        <dbReference type="ARBA" id="ARBA00023152"/>
    </source>
</evidence>
<dbReference type="FunFam" id="2.40.33.10:FF:000001">
    <property type="entry name" value="Pyruvate kinase"/>
    <property type="match status" value="1"/>
</dbReference>
<keyword evidence="11" id="KW-0067">ATP-binding</keyword>
<evidence type="ECO:0000313" key="19">
    <source>
        <dbReference type="EMBL" id="BAT72078.1"/>
    </source>
</evidence>
<dbReference type="Gene3D" id="2.40.33.10">
    <property type="entry name" value="PK beta-barrel domain-like"/>
    <property type="match status" value="1"/>
</dbReference>
<proteinExistence type="inferred from homology"/>
<evidence type="ECO:0000256" key="4">
    <source>
        <dbReference type="ARBA" id="ARBA00008663"/>
    </source>
</evidence>
<evidence type="ECO:0000256" key="10">
    <source>
        <dbReference type="ARBA" id="ARBA00022777"/>
    </source>
</evidence>
<comment type="cofactor">
    <cofactor evidence="1">
        <name>Mg(2+)</name>
        <dbReference type="ChEBI" id="CHEBI:18420"/>
    </cofactor>
</comment>
<evidence type="ECO:0000256" key="12">
    <source>
        <dbReference type="ARBA" id="ARBA00022842"/>
    </source>
</evidence>